<organism evidence="6 7">
    <name type="scientific">Aspergillus sclerotialis</name>
    <dbReference type="NCBI Taxonomy" id="2070753"/>
    <lineage>
        <taxon>Eukaryota</taxon>
        <taxon>Fungi</taxon>
        <taxon>Dikarya</taxon>
        <taxon>Ascomycota</taxon>
        <taxon>Pezizomycotina</taxon>
        <taxon>Eurotiomycetes</taxon>
        <taxon>Eurotiomycetidae</taxon>
        <taxon>Eurotiales</taxon>
        <taxon>Aspergillaceae</taxon>
        <taxon>Aspergillus</taxon>
        <taxon>Aspergillus subgen. Polypaecilum</taxon>
    </lineage>
</organism>
<name>A0A3A2ZM57_9EURO</name>
<dbReference type="InterPro" id="IPR029063">
    <property type="entry name" value="SAM-dependent_MTases_sf"/>
</dbReference>
<dbReference type="Gene3D" id="3.40.50.150">
    <property type="entry name" value="Vaccinia Virus protein VP39"/>
    <property type="match status" value="1"/>
</dbReference>
<feature type="domain" description="Sulfatase-modifying factor enzyme-like" evidence="4">
    <location>
        <begin position="554"/>
        <end position="833"/>
    </location>
</feature>
<evidence type="ECO:0000313" key="6">
    <source>
        <dbReference type="EMBL" id="RJE24298.1"/>
    </source>
</evidence>
<keyword evidence="2" id="KW-0808">Transferase</keyword>
<evidence type="ECO:0000259" key="4">
    <source>
        <dbReference type="Pfam" id="PF03781"/>
    </source>
</evidence>
<comment type="caution">
    <text evidence="6">The sequence shown here is derived from an EMBL/GenBank/DDBJ whole genome shotgun (WGS) entry which is preliminary data.</text>
</comment>
<evidence type="ECO:0000256" key="1">
    <source>
        <dbReference type="ARBA" id="ARBA00022603"/>
    </source>
</evidence>
<dbReference type="NCBIfam" id="TIGR03439">
    <property type="entry name" value="methyl_EasF"/>
    <property type="match status" value="1"/>
</dbReference>
<dbReference type="Proteomes" id="UP000266188">
    <property type="component" value="Unassembled WGS sequence"/>
</dbReference>
<dbReference type="InterPro" id="IPR016187">
    <property type="entry name" value="CTDL_fold"/>
</dbReference>
<reference evidence="7" key="1">
    <citation type="submission" date="2017-02" db="EMBL/GenBank/DDBJ databases">
        <authorList>
            <person name="Tafer H."/>
            <person name="Lopandic K."/>
        </authorList>
    </citation>
    <scope>NUCLEOTIDE SEQUENCE [LARGE SCALE GENOMIC DNA]</scope>
    <source>
        <strain evidence="7">CBS 366.77</strain>
    </source>
</reference>
<dbReference type="GO" id="GO:0032259">
    <property type="term" value="P:methylation"/>
    <property type="evidence" value="ECO:0007669"/>
    <property type="project" value="UniProtKB-KW"/>
</dbReference>
<dbReference type="InterPro" id="IPR042095">
    <property type="entry name" value="SUMF_sf"/>
</dbReference>
<dbReference type="STRING" id="2070753.A0A3A2ZM57"/>
<sequence>MSPSALYTNNVDIVDIRQGDLGSSLVNDIHTSLNPPEGTRRSLPTTLLYDTEGLKLFEEITYLDEYYLTNAEIDVLENNAKAIVELIPDNAQLLELGSGNLRKIEILLREFEHMGKRVDYYALDLSLSELQRTFSEISTRSYEHVGYHGLHGTYDDALAWISNPVNRIRPTCIMSMGSSLGNFSRPGAAEFLSRYAKVLGPFDSIIIGLDGCKDPEKVYKAYNDSQGITRRFYENGLLHANAVLGSKTFDLDKWEVVTLYDRNEGRHQAFYSPNQNVTIQGVHFRKGDKLFFEEAIKYDPEERDSLWHDAGLIHKSEFGNSSDDYHIHILSSATLELPVRCSQYAAHPIPSLEEYHSLWTAWDIVTRGMVPREELLSKPIKLRNALIFYLGHTPAFLDIHLTRALSEKPTEPKEFQVMFERGIDPDVEDPEQCHAHSEIPDEWPPLNDILNYQENVRNRLRSTLQKAGLNQDRCLAEALWIGFEHEAMHLETFLYMLLQSEKTKTPPGVAKPDFEKLFYEARQDGKPNEWFTIPEQKLSVGLDVSSNPLPAASFGWDNEIPSRTAMVRSFEAQARPITNGEFAEYLEANGIQVTPASWVATNLVNGHTTSHGVNGSTRTTSSLMSKFAVRTVFGPVPLELAQDWPVMASYDELNGYAKWKKCRIPTFEEVRSIYSYASQLKEKAHDSKTDGYSNGVTVNGYSSINPPNPRSPDHQPVQNGSSTNLPVFIDLDECNVGFKHWHPTPVIQNGDKLAGQGDMGGVWEWTSSPLAAHEGYKPMEIYPGYSSDFLDGKHNVVLGGSWATHPRIAGRTTFVNWYQHNYPYVWAGARLVRDL</sequence>
<accession>A0A3A2ZM57</accession>
<evidence type="ECO:0000313" key="7">
    <source>
        <dbReference type="Proteomes" id="UP000266188"/>
    </source>
</evidence>
<feature type="compositionally biased region" description="Polar residues" evidence="3">
    <location>
        <begin position="690"/>
        <end position="705"/>
    </location>
</feature>
<dbReference type="Pfam" id="PF03781">
    <property type="entry name" value="FGE-sulfatase"/>
    <property type="match status" value="1"/>
</dbReference>
<proteinExistence type="predicted"/>
<dbReference type="InterPro" id="IPR005532">
    <property type="entry name" value="SUMF_dom"/>
</dbReference>
<dbReference type="OrthoDB" id="659at2759"/>
<dbReference type="GO" id="GO:0008168">
    <property type="term" value="F:methyltransferase activity"/>
    <property type="evidence" value="ECO:0007669"/>
    <property type="project" value="UniProtKB-KW"/>
</dbReference>
<dbReference type="EMBL" id="MVGC01000086">
    <property type="protein sequence ID" value="RJE24298.1"/>
    <property type="molecule type" value="Genomic_DNA"/>
</dbReference>
<dbReference type="InterPro" id="IPR019257">
    <property type="entry name" value="MeTrfase_dom"/>
</dbReference>
<evidence type="ECO:0000256" key="3">
    <source>
        <dbReference type="SAM" id="MobiDB-lite"/>
    </source>
</evidence>
<feature type="domain" description="Histidine-specific methyltransferase SAM-dependent" evidence="5">
    <location>
        <begin position="27"/>
        <end position="330"/>
    </location>
</feature>
<dbReference type="Gene3D" id="3.90.1580.10">
    <property type="entry name" value="paralog of FGE (formylglycine-generating enzyme)"/>
    <property type="match status" value="1"/>
</dbReference>
<protein>
    <submittedName>
        <fullName evidence="6">DUF323 domain-containing protein</fullName>
    </submittedName>
</protein>
<feature type="region of interest" description="Disordered" evidence="3">
    <location>
        <begin position="685"/>
        <end position="721"/>
    </location>
</feature>
<gene>
    <name evidence="6" type="ORF">PHISCL_03353</name>
</gene>
<evidence type="ECO:0000259" key="5">
    <source>
        <dbReference type="Pfam" id="PF10017"/>
    </source>
</evidence>
<dbReference type="InterPro" id="IPR017805">
    <property type="entry name" value="SAM_MeTrfase_EasF-type_put"/>
</dbReference>
<keyword evidence="1" id="KW-0489">Methyltransferase</keyword>
<dbReference type="AlphaFoldDB" id="A0A3A2ZM57"/>
<evidence type="ECO:0000256" key="2">
    <source>
        <dbReference type="ARBA" id="ARBA00022679"/>
    </source>
</evidence>
<dbReference type="PANTHER" id="PTHR43397">
    <property type="entry name" value="ERGOTHIONEINE BIOSYNTHESIS PROTEIN 1"/>
    <property type="match status" value="1"/>
</dbReference>
<keyword evidence="7" id="KW-1185">Reference proteome</keyword>
<dbReference type="SUPFAM" id="SSF56436">
    <property type="entry name" value="C-type lectin-like"/>
    <property type="match status" value="1"/>
</dbReference>
<dbReference type="PANTHER" id="PTHR43397:SF1">
    <property type="entry name" value="ERGOTHIONEINE BIOSYNTHESIS PROTEIN 1"/>
    <property type="match status" value="1"/>
</dbReference>
<dbReference type="Pfam" id="PF10017">
    <property type="entry name" value="Methyltransf_33"/>
    <property type="match status" value="1"/>
</dbReference>
<dbReference type="InterPro" id="IPR051128">
    <property type="entry name" value="EgtD_Methyltrsf_superfamily"/>
</dbReference>